<keyword evidence="5" id="KW-1185">Reference proteome</keyword>
<dbReference type="PANTHER" id="PTHR43757">
    <property type="entry name" value="AMINOMETHYLTRANSFERASE"/>
    <property type="match status" value="1"/>
</dbReference>
<dbReference type="InterPro" id="IPR027266">
    <property type="entry name" value="TrmE/GcvT-like"/>
</dbReference>
<sequence length="414" mass="46187">MHDALKKLRFSVKPIPVEGSRPVELARTMAIHPLTYQELPYDPEYSLYAGRLTPEKMSNATPDEMYWKARQEIIFRHTGEHPYEIAGPDALKLLQRIFPRDVSKVKTGRCSYQFACYEDGGMITDGLLLRVEDDKFWFAQADGDLLSWYRAHAIGLDVKISDPDVWVSQVQGPRSMELLAHLLDGPMPDPWRYFDWVEVSMAGQNVIISRTGFTNELGWEIYFRPDNDTEMLGDLILEEGAKKGMILTATPGFRCRRIEAGLLSAGQDFTSETTPFAVGLGKFIDFESGDFIGREALLSADKTSRSWGMRVEGGIALRGDTPKHNGQIVGRVTSSTWSPYQVCGVAIVHLRGTDLQAGAIVEVDCVDGEVHQAELCTLPMYDPKGEIVRGINTVVPKGPEPWIGISKDRTSKTA</sequence>
<dbReference type="InterPro" id="IPR006222">
    <property type="entry name" value="GCVT_N"/>
</dbReference>
<gene>
    <name evidence="4" type="ORF">SAMN04488523_1303</name>
</gene>
<dbReference type="InterPro" id="IPR013977">
    <property type="entry name" value="GcvT_C"/>
</dbReference>
<dbReference type="SUPFAM" id="SSF103025">
    <property type="entry name" value="Folate-binding domain"/>
    <property type="match status" value="1"/>
</dbReference>
<dbReference type="Proteomes" id="UP000198977">
    <property type="component" value="Unassembled WGS sequence"/>
</dbReference>
<dbReference type="RefSeq" id="WP_093925502.1">
    <property type="nucleotide sequence ID" value="NZ_FOMW01000030.1"/>
</dbReference>
<dbReference type="PIRSF" id="PIRSF006487">
    <property type="entry name" value="GcvT"/>
    <property type="match status" value="1"/>
</dbReference>
<keyword evidence="4" id="KW-0808">Transferase</keyword>
<accession>A0A1I2GU83</accession>
<dbReference type="SUPFAM" id="SSF101790">
    <property type="entry name" value="Aminomethyltransferase beta-barrel domain"/>
    <property type="match status" value="1"/>
</dbReference>
<organism evidence="4 5">
    <name type="scientific">Sulfitobacter brevis</name>
    <dbReference type="NCBI Taxonomy" id="74348"/>
    <lineage>
        <taxon>Bacteria</taxon>
        <taxon>Pseudomonadati</taxon>
        <taxon>Pseudomonadota</taxon>
        <taxon>Alphaproteobacteria</taxon>
        <taxon>Rhodobacterales</taxon>
        <taxon>Roseobacteraceae</taxon>
        <taxon>Sulfitobacter</taxon>
    </lineage>
</organism>
<reference evidence="5" key="1">
    <citation type="submission" date="2016-10" db="EMBL/GenBank/DDBJ databases">
        <authorList>
            <person name="Varghese N."/>
            <person name="Submissions S."/>
        </authorList>
    </citation>
    <scope>NUCLEOTIDE SEQUENCE [LARGE SCALE GENOMIC DNA]</scope>
    <source>
        <strain evidence="5">DSM 11443</strain>
    </source>
</reference>
<dbReference type="EMBL" id="FOMW01000030">
    <property type="protein sequence ID" value="SFF20743.1"/>
    <property type="molecule type" value="Genomic_DNA"/>
</dbReference>
<feature type="domain" description="GCVT N-terminal" evidence="2">
    <location>
        <begin position="55"/>
        <end position="287"/>
    </location>
</feature>
<protein>
    <submittedName>
        <fullName evidence="4">Aminomethyltransferase</fullName>
    </submittedName>
</protein>
<dbReference type="InterPro" id="IPR028896">
    <property type="entry name" value="GcvT/YgfZ/DmdA"/>
</dbReference>
<dbReference type="Pfam" id="PF01571">
    <property type="entry name" value="GCV_T"/>
    <property type="match status" value="1"/>
</dbReference>
<name>A0A1I2GU83_9RHOB</name>
<proteinExistence type="predicted"/>
<evidence type="ECO:0000259" key="2">
    <source>
        <dbReference type="Pfam" id="PF01571"/>
    </source>
</evidence>
<evidence type="ECO:0000313" key="4">
    <source>
        <dbReference type="EMBL" id="SFF20743.1"/>
    </source>
</evidence>
<feature type="domain" description="Aminomethyltransferase C-terminal" evidence="3">
    <location>
        <begin position="316"/>
        <end position="382"/>
    </location>
</feature>
<dbReference type="GO" id="GO:0008168">
    <property type="term" value="F:methyltransferase activity"/>
    <property type="evidence" value="ECO:0007669"/>
    <property type="project" value="UniProtKB-KW"/>
</dbReference>
<dbReference type="OrthoDB" id="9772660at2"/>
<evidence type="ECO:0000256" key="1">
    <source>
        <dbReference type="PIRSR" id="PIRSR006487-1"/>
    </source>
</evidence>
<feature type="binding site" evidence="1">
    <location>
        <position position="220"/>
    </location>
    <ligand>
        <name>substrate</name>
    </ligand>
</feature>
<dbReference type="Gene3D" id="3.30.1360.120">
    <property type="entry name" value="Probable tRNA modification gtpase trme, domain 1"/>
    <property type="match status" value="1"/>
</dbReference>
<dbReference type="STRING" id="74348.SAMN04488523_1303"/>
<dbReference type="AlphaFoldDB" id="A0A1I2GU83"/>
<dbReference type="GO" id="GO:0032259">
    <property type="term" value="P:methylation"/>
    <property type="evidence" value="ECO:0007669"/>
    <property type="project" value="UniProtKB-KW"/>
</dbReference>
<evidence type="ECO:0000259" key="3">
    <source>
        <dbReference type="Pfam" id="PF08669"/>
    </source>
</evidence>
<keyword evidence="4" id="KW-0489">Methyltransferase</keyword>
<evidence type="ECO:0000313" key="5">
    <source>
        <dbReference type="Proteomes" id="UP000198977"/>
    </source>
</evidence>
<dbReference type="Pfam" id="PF08669">
    <property type="entry name" value="GCV_T_C"/>
    <property type="match status" value="1"/>
</dbReference>
<dbReference type="InterPro" id="IPR029043">
    <property type="entry name" value="GcvT/YgfZ_C"/>
</dbReference>
<dbReference type="PANTHER" id="PTHR43757:SF2">
    <property type="entry name" value="AMINOMETHYLTRANSFERASE, MITOCHONDRIAL"/>
    <property type="match status" value="1"/>
</dbReference>